<dbReference type="EMBL" id="JASPKZ010009337">
    <property type="protein sequence ID" value="KAJ9577823.1"/>
    <property type="molecule type" value="Genomic_DNA"/>
</dbReference>
<reference evidence="2" key="2">
    <citation type="submission" date="2023-05" db="EMBL/GenBank/DDBJ databases">
        <authorList>
            <person name="Fouks B."/>
        </authorList>
    </citation>
    <scope>NUCLEOTIDE SEQUENCE</scope>
    <source>
        <strain evidence="2">Stay&amp;Tobe</strain>
        <tissue evidence="2">Testes</tissue>
    </source>
</reference>
<keyword evidence="1" id="KW-0472">Membrane</keyword>
<feature type="non-terminal residue" evidence="2">
    <location>
        <position position="1"/>
    </location>
</feature>
<organism evidence="2 3">
    <name type="scientific">Diploptera punctata</name>
    <name type="common">Pacific beetle cockroach</name>
    <dbReference type="NCBI Taxonomy" id="6984"/>
    <lineage>
        <taxon>Eukaryota</taxon>
        <taxon>Metazoa</taxon>
        <taxon>Ecdysozoa</taxon>
        <taxon>Arthropoda</taxon>
        <taxon>Hexapoda</taxon>
        <taxon>Insecta</taxon>
        <taxon>Pterygota</taxon>
        <taxon>Neoptera</taxon>
        <taxon>Polyneoptera</taxon>
        <taxon>Dictyoptera</taxon>
        <taxon>Blattodea</taxon>
        <taxon>Blaberoidea</taxon>
        <taxon>Blaberidae</taxon>
        <taxon>Diplopterinae</taxon>
        <taxon>Diploptera</taxon>
    </lineage>
</organism>
<gene>
    <name evidence="2" type="ORF">L9F63_025316</name>
</gene>
<protein>
    <submittedName>
        <fullName evidence="2">Uncharacterized protein</fullName>
    </submittedName>
</protein>
<accession>A0AAD7ZD74</accession>
<dbReference type="AlphaFoldDB" id="A0AAD7ZD74"/>
<name>A0AAD7ZD74_DIPPU</name>
<sequence>SMQIVPYNVYIVNILEKINYVSRNTKRRFPNTFVFFPISLLIYYIPISPSQF</sequence>
<evidence type="ECO:0000313" key="2">
    <source>
        <dbReference type="EMBL" id="KAJ9577823.1"/>
    </source>
</evidence>
<comment type="caution">
    <text evidence="2">The sequence shown here is derived from an EMBL/GenBank/DDBJ whole genome shotgun (WGS) entry which is preliminary data.</text>
</comment>
<reference evidence="2" key="1">
    <citation type="journal article" date="2023" name="IScience">
        <title>Live-bearing cockroach genome reveals convergent evolutionary mechanisms linked to viviparity in insects and beyond.</title>
        <authorList>
            <person name="Fouks B."/>
            <person name="Harrison M.C."/>
            <person name="Mikhailova A.A."/>
            <person name="Marchal E."/>
            <person name="English S."/>
            <person name="Carruthers M."/>
            <person name="Jennings E.C."/>
            <person name="Chiamaka E.L."/>
            <person name="Frigard R.A."/>
            <person name="Pippel M."/>
            <person name="Attardo G.M."/>
            <person name="Benoit J.B."/>
            <person name="Bornberg-Bauer E."/>
            <person name="Tobe S.S."/>
        </authorList>
    </citation>
    <scope>NUCLEOTIDE SEQUENCE</scope>
    <source>
        <strain evidence="2">Stay&amp;Tobe</strain>
    </source>
</reference>
<feature type="non-terminal residue" evidence="2">
    <location>
        <position position="52"/>
    </location>
</feature>
<feature type="transmembrane region" description="Helical" evidence="1">
    <location>
        <begin position="29"/>
        <end position="47"/>
    </location>
</feature>
<dbReference type="Proteomes" id="UP001233999">
    <property type="component" value="Unassembled WGS sequence"/>
</dbReference>
<keyword evidence="1" id="KW-0812">Transmembrane</keyword>
<evidence type="ECO:0000256" key="1">
    <source>
        <dbReference type="SAM" id="Phobius"/>
    </source>
</evidence>
<keyword evidence="3" id="KW-1185">Reference proteome</keyword>
<keyword evidence="1" id="KW-1133">Transmembrane helix</keyword>
<proteinExistence type="predicted"/>
<evidence type="ECO:0000313" key="3">
    <source>
        <dbReference type="Proteomes" id="UP001233999"/>
    </source>
</evidence>